<keyword evidence="4" id="KW-1185">Reference proteome</keyword>
<protein>
    <recommendedName>
        <fullName evidence="2">Mitochondrial adapter protein MCP1 transmembrane domain-containing protein</fullName>
    </recommendedName>
</protein>
<gene>
    <name evidence="3" type="ORF">CANARDRAFT_68744</name>
</gene>
<dbReference type="EMBL" id="KV453858">
    <property type="protein sequence ID" value="ODV84191.1"/>
    <property type="molecule type" value="Genomic_DNA"/>
</dbReference>
<feature type="transmembrane region" description="Helical" evidence="1">
    <location>
        <begin position="252"/>
        <end position="271"/>
    </location>
</feature>
<keyword evidence="1" id="KW-0472">Membrane</keyword>
<dbReference type="STRING" id="983967.A0A1E4SXG4"/>
<evidence type="ECO:0000313" key="3">
    <source>
        <dbReference type="EMBL" id="ODV84191.1"/>
    </source>
</evidence>
<feature type="domain" description="Mitochondrial adapter protein MCP1 transmembrane" evidence="2">
    <location>
        <begin position="180"/>
        <end position="255"/>
    </location>
</feature>
<dbReference type="GO" id="GO:0007005">
    <property type="term" value="P:mitochondrion organization"/>
    <property type="evidence" value="ECO:0007669"/>
    <property type="project" value="TreeGrafter"/>
</dbReference>
<organism evidence="3 4">
    <name type="scientific">[Candida] arabinofermentans NRRL YB-2248</name>
    <dbReference type="NCBI Taxonomy" id="983967"/>
    <lineage>
        <taxon>Eukaryota</taxon>
        <taxon>Fungi</taxon>
        <taxon>Dikarya</taxon>
        <taxon>Ascomycota</taxon>
        <taxon>Saccharomycotina</taxon>
        <taxon>Pichiomycetes</taxon>
        <taxon>Pichiales</taxon>
        <taxon>Pichiaceae</taxon>
        <taxon>Ogataea</taxon>
        <taxon>Ogataea/Candida clade</taxon>
    </lineage>
</organism>
<dbReference type="PANTHER" id="PTHR38409">
    <property type="entry name" value="MDM10-COMPLEMENTING PROTEIN 1"/>
    <property type="match status" value="1"/>
</dbReference>
<evidence type="ECO:0000256" key="1">
    <source>
        <dbReference type="SAM" id="Phobius"/>
    </source>
</evidence>
<keyword evidence="1" id="KW-0812">Transmembrane</keyword>
<feature type="transmembrane region" description="Helical" evidence="1">
    <location>
        <begin position="221"/>
        <end position="240"/>
    </location>
</feature>
<dbReference type="GO" id="GO:0055088">
    <property type="term" value="P:lipid homeostasis"/>
    <property type="evidence" value="ECO:0007669"/>
    <property type="project" value="InterPro"/>
</dbReference>
<evidence type="ECO:0000313" key="4">
    <source>
        <dbReference type="Proteomes" id="UP000094801"/>
    </source>
</evidence>
<reference evidence="4" key="1">
    <citation type="submission" date="2016-04" db="EMBL/GenBank/DDBJ databases">
        <title>Comparative genomics of biotechnologically important yeasts.</title>
        <authorList>
            <consortium name="DOE Joint Genome Institute"/>
            <person name="Riley R."/>
            <person name="Haridas S."/>
            <person name="Wolfe K.H."/>
            <person name="Lopes M.R."/>
            <person name="Hittinger C.T."/>
            <person name="Goker M."/>
            <person name="Salamov A."/>
            <person name="Wisecaver J."/>
            <person name="Long T.M."/>
            <person name="Aerts A.L."/>
            <person name="Barry K."/>
            <person name="Choi C."/>
            <person name="Clum A."/>
            <person name="Coughlan A.Y."/>
            <person name="Deshpande S."/>
            <person name="Douglass A.P."/>
            <person name="Hanson S.J."/>
            <person name="Klenk H.-P."/>
            <person name="Labutti K."/>
            <person name="Lapidus A."/>
            <person name="Lindquist E."/>
            <person name="Lipzen A."/>
            <person name="Meier-Kolthoff J.P."/>
            <person name="Ohm R.A."/>
            <person name="Otillar R.P."/>
            <person name="Pangilinan J."/>
            <person name="Peng Y."/>
            <person name="Rokas A."/>
            <person name="Rosa C.A."/>
            <person name="Scheuner C."/>
            <person name="Sibirny A.A."/>
            <person name="Slot J.C."/>
            <person name="Stielow J.B."/>
            <person name="Sun H."/>
            <person name="Kurtzman C.P."/>
            <person name="Blackwell M."/>
            <person name="Grigoriev I.V."/>
            <person name="Jeffries T.W."/>
        </authorList>
    </citation>
    <scope>NUCLEOTIDE SEQUENCE [LARGE SCALE GENOMIC DNA]</scope>
    <source>
        <strain evidence="4">NRRL YB-2248</strain>
    </source>
</reference>
<dbReference type="InterPro" id="IPR039960">
    <property type="entry name" value="MCP1"/>
</dbReference>
<evidence type="ECO:0000259" key="2">
    <source>
        <dbReference type="Pfam" id="PF07950"/>
    </source>
</evidence>
<sequence length="293" mass="32309">MTSLLKSVSPEPITLEEITSKGLPKPATSKLIPFLTAVQKYSTIPFSIFSFLHLSSVVVAPSLSLIEIGEQLMSMGREIYQVSGFEKILLWSSIAHVLSGMSLRGIRLYDNYNKYGKVKVKKRRGSRSWKAGQENKETVTDKDEGLGGILSILGLGSRKSLSARFLGLSPSSFSGYLLVPMLIYHVIKERIGPWLVDGDSSFIDLSYISHAIFKNPLKTPVGLVVMVAVASYHMLSGFNRFMKLFSLRARKLTYAAIATTTFLASLSVFFISKMGPAFGATARRFDAYDKAVI</sequence>
<name>A0A1E4SXG4_9ASCO</name>
<dbReference type="InterPro" id="IPR012472">
    <property type="entry name" value="MCP1_TM"/>
</dbReference>
<dbReference type="AlphaFoldDB" id="A0A1E4SXG4"/>
<dbReference type="Pfam" id="PF07950">
    <property type="entry name" value="MCP1_TM"/>
    <property type="match status" value="1"/>
</dbReference>
<proteinExistence type="predicted"/>
<keyword evidence="1" id="KW-1133">Transmembrane helix</keyword>
<feature type="transmembrane region" description="Helical" evidence="1">
    <location>
        <begin position="165"/>
        <end position="187"/>
    </location>
</feature>
<dbReference type="Proteomes" id="UP000094801">
    <property type="component" value="Unassembled WGS sequence"/>
</dbReference>
<feature type="transmembrane region" description="Helical" evidence="1">
    <location>
        <begin position="44"/>
        <end position="66"/>
    </location>
</feature>
<dbReference type="GO" id="GO:0005741">
    <property type="term" value="C:mitochondrial outer membrane"/>
    <property type="evidence" value="ECO:0007669"/>
    <property type="project" value="TreeGrafter"/>
</dbReference>
<accession>A0A1E4SXG4</accession>
<dbReference type="OrthoDB" id="10259513at2759"/>
<dbReference type="PANTHER" id="PTHR38409:SF1">
    <property type="entry name" value="MITOCHONDRIAL ADAPTER PROTEIN MCP1"/>
    <property type="match status" value="1"/>
</dbReference>